<keyword evidence="4 6" id="KW-1133">Transmembrane helix</keyword>
<feature type="transmembrane region" description="Helical" evidence="6">
    <location>
        <begin position="76"/>
        <end position="93"/>
    </location>
</feature>
<feature type="transmembrane region" description="Helical" evidence="6">
    <location>
        <begin position="41"/>
        <end position="70"/>
    </location>
</feature>
<feature type="transmembrane region" description="Helical" evidence="6">
    <location>
        <begin position="114"/>
        <end position="138"/>
    </location>
</feature>
<proteinExistence type="predicted"/>
<protein>
    <submittedName>
        <fullName evidence="7">Lysine transporter LysE</fullName>
    </submittedName>
</protein>
<sequence length="208" mass="21251">MFDPSLFVRSALIGMAIAAPVGPMSVLCMKTTLTRGARHGMAIGAGIALGDGIYAAVAALGLAGLSGFMLAHQQPLHLAAGLFLLWLGLKALMRRDPGADAPAALAPRNPLRDLAAAVLLTLTNPPTIIMFSAVFAALTPAAGFRLAEALSTVAGVVAGSLIWWAMVVGVTSTLRGVLGPRLRLWIDRVSGLALAGLGLVEVGRGLKG</sequence>
<dbReference type="Proteomes" id="UP000028824">
    <property type="component" value="Unassembled WGS sequence"/>
</dbReference>
<gene>
    <name evidence="7" type="ORF">CG50_03405</name>
</gene>
<evidence type="ECO:0000256" key="5">
    <source>
        <dbReference type="ARBA" id="ARBA00023136"/>
    </source>
</evidence>
<dbReference type="AlphaFoldDB" id="A0A086Y916"/>
<dbReference type="Pfam" id="PF01810">
    <property type="entry name" value="LysE"/>
    <property type="match status" value="1"/>
</dbReference>
<dbReference type="PANTHER" id="PTHR30086">
    <property type="entry name" value="ARGININE EXPORTER PROTEIN ARGO"/>
    <property type="match status" value="1"/>
</dbReference>
<dbReference type="GO" id="GO:0015171">
    <property type="term" value="F:amino acid transmembrane transporter activity"/>
    <property type="evidence" value="ECO:0007669"/>
    <property type="project" value="TreeGrafter"/>
</dbReference>
<keyword evidence="2" id="KW-1003">Cell membrane</keyword>
<dbReference type="OrthoDB" id="7874789at2"/>
<dbReference type="eggNOG" id="COG1280">
    <property type="taxonomic scope" value="Bacteria"/>
</dbReference>
<dbReference type="RefSeq" id="WP_036633875.1">
    <property type="nucleotide sequence ID" value="NZ_JFZB01000001.1"/>
</dbReference>
<evidence type="ECO:0000256" key="6">
    <source>
        <dbReference type="SAM" id="Phobius"/>
    </source>
</evidence>
<keyword evidence="3 6" id="KW-0812">Transmembrane</keyword>
<keyword evidence="5 6" id="KW-0472">Membrane</keyword>
<evidence type="ECO:0000313" key="7">
    <source>
        <dbReference type="EMBL" id="KFI30766.1"/>
    </source>
</evidence>
<dbReference type="GO" id="GO:0005886">
    <property type="term" value="C:plasma membrane"/>
    <property type="evidence" value="ECO:0007669"/>
    <property type="project" value="UniProtKB-SubCell"/>
</dbReference>
<name>A0A086Y916_9RHOB</name>
<feature type="transmembrane region" description="Helical" evidence="6">
    <location>
        <begin position="6"/>
        <end position="29"/>
    </location>
</feature>
<dbReference type="InterPro" id="IPR001123">
    <property type="entry name" value="LeuE-type"/>
</dbReference>
<reference evidence="7 8" key="1">
    <citation type="submission" date="2014-03" db="EMBL/GenBank/DDBJ databases">
        <title>Genome of Paenirhodobacter enshiensis DW2-9.</title>
        <authorList>
            <person name="Wang D."/>
            <person name="Wang G."/>
        </authorList>
    </citation>
    <scope>NUCLEOTIDE SEQUENCE [LARGE SCALE GENOMIC DNA]</scope>
    <source>
        <strain evidence="7 8">DW2-9</strain>
    </source>
</reference>
<keyword evidence="8" id="KW-1185">Reference proteome</keyword>
<organism evidence="7 8">
    <name type="scientific">Paenirhodobacter enshiensis</name>
    <dbReference type="NCBI Taxonomy" id="1105367"/>
    <lineage>
        <taxon>Bacteria</taxon>
        <taxon>Pseudomonadati</taxon>
        <taxon>Pseudomonadota</taxon>
        <taxon>Alphaproteobacteria</taxon>
        <taxon>Rhodobacterales</taxon>
        <taxon>Rhodobacter group</taxon>
        <taxon>Paenirhodobacter</taxon>
    </lineage>
</organism>
<accession>A0A086Y916</accession>
<comment type="caution">
    <text evidence="7">The sequence shown here is derived from an EMBL/GenBank/DDBJ whole genome shotgun (WGS) entry which is preliminary data.</text>
</comment>
<evidence type="ECO:0000313" key="8">
    <source>
        <dbReference type="Proteomes" id="UP000028824"/>
    </source>
</evidence>
<evidence type="ECO:0000256" key="3">
    <source>
        <dbReference type="ARBA" id="ARBA00022692"/>
    </source>
</evidence>
<feature type="transmembrane region" description="Helical" evidence="6">
    <location>
        <begin position="150"/>
        <end position="174"/>
    </location>
</feature>
<evidence type="ECO:0000256" key="4">
    <source>
        <dbReference type="ARBA" id="ARBA00022989"/>
    </source>
</evidence>
<dbReference type="PANTHER" id="PTHR30086:SF20">
    <property type="entry name" value="ARGININE EXPORTER PROTEIN ARGO-RELATED"/>
    <property type="match status" value="1"/>
</dbReference>
<comment type="subcellular location">
    <subcellularLocation>
        <location evidence="1">Cell membrane</location>
        <topology evidence="1">Multi-pass membrane protein</topology>
    </subcellularLocation>
</comment>
<dbReference type="EMBL" id="JFZB01000001">
    <property type="protein sequence ID" value="KFI30766.1"/>
    <property type="molecule type" value="Genomic_DNA"/>
</dbReference>
<evidence type="ECO:0000256" key="1">
    <source>
        <dbReference type="ARBA" id="ARBA00004651"/>
    </source>
</evidence>
<evidence type="ECO:0000256" key="2">
    <source>
        <dbReference type="ARBA" id="ARBA00022475"/>
    </source>
</evidence>